<dbReference type="EMBL" id="QFYP01000001">
    <property type="protein sequence ID" value="RAK59969.1"/>
    <property type="molecule type" value="Genomic_DNA"/>
</dbReference>
<protein>
    <submittedName>
        <fullName evidence="4">Uncharacterized protein</fullName>
    </submittedName>
</protein>
<dbReference type="PANTHER" id="PTHR44835:SF1">
    <property type="entry name" value="PROTEIN O-GLCNAC TRANSFERASE"/>
    <property type="match status" value="1"/>
</dbReference>
<gene>
    <name evidence="4" type="ORF">DJ021_09210</name>
</gene>
<keyword evidence="3" id="KW-0808">Transferase</keyword>
<comment type="caution">
    <text evidence="4">The sequence shown here is derived from an EMBL/GenBank/DDBJ whole genome shotgun (WGS) entry which is preliminary data.</text>
</comment>
<dbReference type="Proteomes" id="UP000249842">
    <property type="component" value="Unassembled WGS sequence"/>
</dbReference>
<comment type="pathway">
    <text evidence="1">Protein modification; protein glycosylation.</text>
</comment>
<reference evidence="5" key="1">
    <citation type="submission" date="2018-05" db="EMBL/GenBank/DDBJ databases">
        <authorList>
            <person name="Li X."/>
        </authorList>
    </citation>
    <scope>NUCLEOTIDE SEQUENCE [LARGE SCALE GENOMIC DNA]</scope>
    <source>
        <strain evidence="5">HKS-05</strain>
    </source>
</reference>
<dbReference type="Gene3D" id="3.40.50.11380">
    <property type="match status" value="1"/>
</dbReference>
<proteinExistence type="predicted"/>
<keyword evidence="5" id="KW-1185">Reference proteome</keyword>
<dbReference type="GO" id="GO:0016757">
    <property type="term" value="F:glycosyltransferase activity"/>
    <property type="evidence" value="ECO:0007669"/>
    <property type="project" value="UniProtKB-KW"/>
</dbReference>
<name>A0A328AZ88_9CAUL</name>
<evidence type="ECO:0000256" key="3">
    <source>
        <dbReference type="ARBA" id="ARBA00022679"/>
    </source>
</evidence>
<evidence type="ECO:0000313" key="4">
    <source>
        <dbReference type="EMBL" id="RAK59969.1"/>
    </source>
</evidence>
<keyword evidence="2" id="KW-0328">Glycosyltransferase</keyword>
<dbReference type="SUPFAM" id="SSF53756">
    <property type="entry name" value="UDP-Glycosyltransferase/glycogen phosphorylase"/>
    <property type="match status" value="1"/>
</dbReference>
<dbReference type="AlphaFoldDB" id="A0A328AZ88"/>
<evidence type="ECO:0000313" key="5">
    <source>
        <dbReference type="Proteomes" id="UP000249842"/>
    </source>
</evidence>
<dbReference type="OrthoDB" id="146908at2"/>
<organism evidence="4 5">
    <name type="scientific">Phenylobacterium hankyongense</name>
    <dbReference type="NCBI Taxonomy" id="1813876"/>
    <lineage>
        <taxon>Bacteria</taxon>
        <taxon>Pseudomonadati</taxon>
        <taxon>Pseudomonadota</taxon>
        <taxon>Alphaproteobacteria</taxon>
        <taxon>Caulobacterales</taxon>
        <taxon>Caulobacteraceae</taxon>
        <taxon>Phenylobacterium</taxon>
    </lineage>
</organism>
<evidence type="ECO:0000256" key="1">
    <source>
        <dbReference type="ARBA" id="ARBA00004922"/>
    </source>
</evidence>
<dbReference type="InterPro" id="IPR051939">
    <property type="entry name" value="Glycosyltr_41/O-GlcNAc_trsf"/>
</dbReference>
<dbReference type="RefSeq" id="WP_111457262.1">
    <property type="nucleotide sequence ID" value="NZ_QFYP01000001.1"/>
</dbReference>
<sequence>MIDLPALERSVFGRQPDRWRQALAQIQQLAGPAFADLSPAEALSAKARLAAVIGAVLADPTVELPAEEILSALPFRQGLANLAAASAFGSFDHLLRAMGLPDAGGAPTTDPVSPAVLAKAVLLLTLDSAVDFTPEDLLALPPALAQMAFISHVASKPVATVRGMDRRNALLARAGALQPAPLPATVNHLVALSSAWMICSYADHPRKHSLKPVLNRTLRDLAERIGLAEPSLPVSRVLKDRPRMVVAAEIMHSNHVQFRYFGQYLRQLRSRFELVLVTEDREADPAARALFDEVFTFQRSQNGEHLGAIARRLAELRPDIVFWPSVGMRHWGPLLANLRFAPIQMTALGHSASTFCPTIDYYLTEEGYVSDPALFSERLLLMPDAALRFERSPHYQPVRPEIRERARPLRIALPSNTLKLNPRFLTLLARIREAAGRDLEFHLFPNSDGPELEALSRMVTAILPGARVHGRMAYNAYLPRLSACDLNLSPFPFGGLHSVVDSLRQGIPVVAMECPEPHGRTDAMLLRRLGMPDWLVAKDEAEYVAAALRVIGDDATRVALSRQALALDLDNTLFGDAGAPLRSEVIDAVWWAYRNHDEVLAGDRRVIRPADWSDSAATERLDGARRA</sequence>
<accession>A0A328AZ88</accession>
<dbReference type="PANTHER" id="PTHR44835">
    <property type="entry name" value="UDP-N-ACETYLGLUCOSAMINE--PEPTIDE N-ACETYLGLUCOSAMINYLTRANSFERASE SPINDLY-RELATED"/>
    <property type="match status" value="1"/>
</dbReference>
<dbReference type="Gene3D" id="3.40.50.2000">
    <property type="entry name" value="Glycogen Phosphorylase B"/>
    <property type="match status" value="1"/>
</dbReference>
<evidence type="ECO:0000256" key="2">
    <source>
        <dbReference type="ARBA" id="ARBA00022676"/>
    </source>
</evidence>